<keyword evidence="1" id="KW-0812">Transmembrane</keyword>
<sequence length="151" mass="17691">MMSVFKKLIRKELGEVNYNKYFTYIQKNLKNKSLESKEVFEDIYTRLKDKDIEAIAHMHDRLNDAMLLAFRISKNYMFAVVFYIAASTFILLKGLVPFIAITALGTMSVLFLIKTYEFVVNKYCFIDAQIVLVYKSVLEKIILGHVKRRNL</sequence>
<keyword evidence="1" id="KW-1133">Transmembrane helix</keyword>
<dbReference type="AlphaFoldDB" id="A0A3D2X3Y8"/>
<evidence type="ECO:0000256" key="1">
    <source>
        <dbReference type="SAM" id="Phobius"/>
    </source>
</evidence>
<evidence type="ECO:0000313" key="2">
    <source>
        <dbReference type="EMBL" id="HCL01822.1"/>
    </source>
</evidence>
<feature type="transmembrane region" description="Helical" evidence="1">
    <location>
        <begin position="98"/>
        <end position="116"/>
    </location>
</feature>
<evidence type="ECO:0000313" key="3">
    <source>
        <dbReference type="Proteomes" id="UP000262969"/>
    </source>
</evidence>
<comment type="caution">
    <text evidence="2">The sequence shown here is derived from an EMBL/GenBank/DDBJ whole genome shotgun (WGS) entry which is preliminary data.</text>
</comment>
<name>A0A3D2X3Y8_9FIRM</name>
<dbReference type="Proteomes" id="UP000262969">
    <property type="component" value="Unassembled WGS sequence"/>
</dbReference>
<protein>
    <submittedName>
        <fullName evidence="2">Uncharacterized protein</fullName>
    </submittedName>
</protein>
<proteinExistence type="predicted"/>
<feature type="transmembrane region" description="Helical" evidence="1">
    <location>
        <begin position="76"/>
        <end position="92"/>
    </location>
</feature>
<organism evidence="2 3">
    <name type="scientific">Lachnoclostridium phytofermentans</name>
    <dbReference type="NCBI Taxonomy" id="66219"/>
    <lineage>
        <taxon>Bacteria</taxon>
        <taxon>Bacillati</taxon>
        <taxon>Bacillota</taxon>
        <taxon>Clostridia</taxon>
        <taxon>Lachnospirales</taxon>
        <taxon>Lachnospiraceae</taxon>
    </lineage>
</organism>
<reference evidence="2 3" key="1">
    <citation type="journal article" date="2018" name="Nat. Biotechnol.">
        <title>A standardized bacterial taxonomy based on genome phylogeny substantially revises the tree of life.</title>
        <authorList>
            <person name="Parks D.H."/>
            <person name="Chuvochina M."/>
            <person name="Waite D.W."/>
            <person name="Rinke C."/>
            <person name="Skarshewski A."/>
            <person name="Chaumeil P.A."/>
            <person name="Hugenholtz P."/>
        </authorList>
    </citation>
    <scope>NUCLEOTIDE SEQUENCE [LARGE SCALE GENOMIC DNA]</scope>
    <source>
        <strain evidence="2">UBA11728</strain>
    </source>
</reference>
<keyword evidence="1" id="KW-0472">Membrane</keyword>
<dbReference type="EMBL" id="DPVV01000182">
    <property type="protein sequence ID" value="HCL01822.1"/>
    <property type="molecule type" value="Genomic_DNA"/>
</dbReference>
<gene>
    <name evidence="2" type="ORF">DHW61_05305</name>
</gene>
<accession>A0A3D2X3Y8</accession>